<dbReference type="Pfam" id="PF00079">
    <property type="entry name" value="Serpin"/>
    <property type="match status" value="1"/>
</dbReference>
<reference evidence="4" key="1">
    <citation type="submission" date="2025-08" db="UniProtKB">
        <authorList>
            <consortium name="RefSeq"/>
        </authorList>
    </citation>
    <scope>IDENTIFICATION</scope>
</reference>
<comment type="similarity">
    <text evidence="1">Belongs to the serpin family. Ov-serpin subfamily.</text>
</comment>
<dbReference type="PANTHER" id="PTHR11461:SF55">
    <property type="entry name" value="SERPIN B5"/>
    <property type="match status" value="1"/>
</dbReference>
<dbReference type="GO" id="GO:0004867">
    <property type="term" value="F:serine-type endopeptidase inhibitor activity"/>
    <property type="evidence" value="ECO:0007669"/>
    <property type="project" value="InterPro"/>
</dbReference>
<keyword evidence="3" id="KW-1185">Reference proteome</keyword>
<dbReference type="KEGG" id="muo:115472928"/>
<name>A0A6P7YK21_9AMPH</name>
<protein>
    <submittedName>
        <fullName evidence="4">Serpin B5</fullName>
    </submittedName>
</protein>
<dbReference type="SMART" id="SM00093">
    <property type="entry name" value="SERPIN"/>
    <property type="match status" value="1"/>
</dbReference>
<evidence type="ECO:0000313" key="4">
    <source>
        <dbReference type="RefSeq" id="XP_030063319.1"/>
    </source>
</evidence>
<dbReference type="InterPro" id="IPR000215">
    <property type="entry name" value="Serpin_fam"/>
</dbReference>
<sequence length="375" mass="42340">MDALRLGNTALAIDIYKKLAEQHKTDNIIFSPLCISTSLALARKGSKGNTTTQLDQVLHVEKVKDVDFGFQTITSDLSKISSFYSLKLVERLYVEKTLNPLTDFVNSSKKPYPSILETVDFSCQPEETRQQINNSVKELTDGKIENMLEEGSVNAETKLFLLNAAYFTGNWMTKFTESETKETPFRISKTESKPVQMMNLEARLCLGYINELKTLILEFPYCGKHLSMIFLLPKDIMDDSTGLEQLEKELSPEKFVHWTNPSMMANTKVKVSIPKFELKGCYDLKPILTSLGISDAFNEEAADFSGLSESKGIALSQAVHKAAMEVKEDGAEEADQTRSRVLMHKDEFIAEHPFIFVIRHNKSRNIIMFGKFCSP</sequence>
<dbReference type="InterPro" id="IPR042185">
    <property type="entry name" value="Serpin_sf_2"/>
</dbReference>
<evidence type="ECO:0000256" key="1">
    <source>
        <dbReference type="ARBA" id="ARBA00006426"/>
    </source>
</evidence>
<organism evidence="3 4">
    <name type="scientific">Microcaecilia unicolor</name>
    <dbReference type="NCBI Taxonomy" id="1415580"/>
    <lineage>
        <taxon>Eukaryota</taxon>
        <taxon>Metazoa</taxon>
        <taxon>Chordata</taxon>
        <taxon>Craniata</taxon>
        <taxon>Vertebrata</taxon>
        <taxon>Euteleostomi</taxon>
        <taxon>Amphibia</taxon>
        <taxon>Gymnophiona</taxon>
        <taxon>Siphonopidae</taxon>
        <taxon>Microcaecilia</taxon>
    </lineage>
</organism>
<dbReference type="GeneID" id="115472928"/>
<dbReference type="FunCoup" id="A0A6P7YK21">
    <property type="interactions" value="111"/>
</dbReference>
<dbReference type="PANTHER" id="PTHR11461">
    <property type="entry name" value="SERINE PROTEASE INHIBITOR, SERPIN"/>
    <property type="match status" value="1"/>
</dbReference>
<dbReference type="RefSeq" id="XP_030063319.1">
    <property type="nucleotide sequence ID" value="XM_030207459.1"/>
</dbReference>
<dbReference type="InterPro" id="IPR042178">
    <property type="entry name" value="Serpin_sf_1"/>
</dbReference>
<dbReference type="InterPro" id="IPR036186">
    <property type="entry name" value="Serpin_sf"/>
</dbReference>
<dbReference type="PRINTS" id="PR00676">
    <property type="entry name" value="MASPIN"/>
</dbReference>
<dbReference type="FunFam" id="2.30.39.10:FF:000014">
    <property type="entry name" value="Serpin family B member 9"/>
    <property type="match status" value="1"/>
</dbReference>
<proteinExistence type="inferred from homology"/>
<dbReference type="Gene3D" id="2.30.39.10">
    <property type="entry name" value="Alpha-1-antitrypsin, domain 1"/>
    <property type="match status" value="1"/>
</dbReference>
<dbReference type="SUPFAM" id="SSF56574">
    <property type="entry name" value="Serpins"/>
    <property type="match status" value="1"/>
</dbReference>
<dbReference type="Proteomes" id="UP000515156">
    <property type="component" value="Chromosome 1"/>
</dbReference>
<dbReference type="GO" id="GO:0005615">
    <property type="term" value="C:extracellular space"/>
    <property type="evidence" value="ECO:0007669"/>
    <property type="project" value="InterPro"/>
</dbReference>
<dbReference type="InParanoid" id="A0A6P7YK21"/>
<accession>A0A6P7YK21</accession>
<dbReference type="OrthoDB" id="671595at2759"/>
<feature type="domain" description="Serpin" evidence="2">
    <location>
        <begin position="13"/>
        <end position="375"/>
    </location>
</feature>
<dbReference type="AlphaFoldDB" id="A0A6P7YK21"/>
<dbReference type="InterPro" id="IPR000240">
    <property type="entry name" value="Serpin_B9/Maspin"/>
</dbReference>
<dbReference type="Gene3D" id="3.30.497.10">
    <property type="entry name" value="Antithrombin, subunit I, domain 2"/>
    <property type="match status" value="1"/>
</dbReference>
<gene>
    <name evidence="4" type="primary">SERPINB5</name>
</gene>
<dbReference type="InterPro" id="IPR023796">
    <property type="entry name" value="Serpin_dom"/>
</dbReference>
<evidence type="ECO:0000313" key="3">
    <source>
        <dbReference type="Proteomes" id="UP000515156"/>
    </source>
</evidence>
<evidence type="ECO:0000259" key="2">
    <source>
        <dbReference type="SMART" id="SM00093"/>
    </source>
</evidence>
<dbReference type="CTD" id="5268"/>